<evidence type="ECO:0000256" key="1">
    <source>
        <dbReference type="ARBA" id="ARBA00001968"/>
    </source>
</evidence>
<keyword evidence="7" id="KW-0539">Nucleus</keyword>
<keyword evidence="5" id="KW-0479">Metal-binding</keyword>
<evidence type="ECO:0000256" key="5">
    <source>
        <dbReference type="ARBA" id="ARBA00022723"/>
    </source>
</evidence>
<feature type="domain" description="DDE Tnp4" evidence="8">
    <location>
        <begin position="285"/>
        <end position="447"/>
    </location>
</feature>
<dbReference type="InterPro" id="IPR058353">
    <property type="entry name" value="DUF8040"/>
</dbReference>
<dbReference type="OrthoDB" id="784298at2759"/>
<comment type="cofactor">
    <cofactor evidence="1">
        <name>a divalent metal cation</name>
        <dbReference type="ChEBI" id="CHEBI:60240"/>
    </cofactor>
</comment>
<sequence length="531" mass="60852">MVMRRCVLEAIFNPQLVTSWQICWGLENDKKRLALRASHEFWCKRTSRVEGSRKADASCDEVLLGNSEVLLKWRDKKLWDVMLYSTDYQDDILEDKGKVMASDVSNDVSAESTSDTMDYEEDEIQFNNLFIAATCAIYKYYEKYICKVPSVPSKETGELWVQKVLIGDHSQCLEVFRMPKEVFIDLLGELESKYDLHGSRSTSTREVLAMTLSVLGCKESNRTVCKRFERSGETVSRYFNKGLMALVRMSMDIITPVDLEFGESRLAVARGTSYLPYFKDCIGILDSTHVKARIPGNDQTTHVAKKEWPTQKIMATCDFNMCFSFVVTGCEGTTHDAKIFNQIIREPTYNFPMPPKGKYYLVSSRYPMRRGFLKPYKGSNLVPNFWPYVQFPHNYQGLFNQRHSSLHGIIKQAFGIWKKKWIVLQDMPTFTFEKQRLIVAATMALHNYIGRHHSQSDPDFRECAENVNFIPPEAQTDQVGNILMTQSGGDDGYDEYRDNGEVDGIEDEGGGIESMAQLRDQIAYELAKTSM</sequence>
<dbReference type="EMBL" id="JADCNM010000001">
    <property type="protein sequence ID" value="KAG0502515.1"/>
    <property type="molecule type" value="Genomic_DNA"/>
</dbReference>
<gene>
    <name evidence="10" type="ORF">HPP92_002587</name>
</gene>
<protein>
    <recommendedName>
        <fullName evidence="12">DDE Tnp4 domain-containing protein</fullName>
    </recommendedName>
</protein>
<proteinExistence type="inferred from homology"/>
<evidence type="ECO:0000259" key="8">
    <source>
        <dbReference type="Pfam" id="PF13359"/>
    </source>
</evidence>
<evidence type="ECO:0000313" key="11">
    <source>
        <dbReference type="Proteomes" id="UP000639772"/>
    </source>
</evidence>
<evidence type="ECO:0000313" key="10">
    <source>
        <dbReference type="EMBL" id="KAG0502515.1"/>
    </source>
</evidence>
<dbReference type="PANTHER" id="PTHR22930:SF221">
    <property type="entry name" value="NUCLEASE HARBI1"/>
    <property type="match status" value="1"/>
</dbReference>
<name>A0A835S8T8_VANPL</name>
<dbReference type="GO" id="GO:0004518">
    <property type="term" value="F:nuclease activity"/>
    <property type="evidence" value="ECO:0007669"/>
    <property type="project" value="UniProtKB-KW"/>
</dbReference>
<feature type="domain" description="DUF8040" evidence="9">
    <location>
        <begin position="153"/>
        <end position="247"/>
    </location>
</feature>
<keyword evidence="4" id="KW-0540">Nuclease</keyword>
<evidence type="ECO:0000259" key="9">
    <source>
        <dbReference type="Pfam" id="PF26138"/>
    </source>
</evidence>
<dbReference type="AlphaFoldDB" id="A0A835S8T8"/>
<reference evidence="10 11" key="1">
    <citation type="journal article" date="2020" name="Nat. Food">
        <title>A phased Vanilla planifolia genome enables genetic improvement of flavour and production.</title>
        <authorList>
            <person name="Hasing T."/>
            <person name="Tang H."/>
            <person name="Brym M."/>
            <person name="Khazi F."/>
            <person name="Huang T."/>
            <person name="Chambers A.H."/>
        </authorList>
    </citation>
    <scope>NUCLEOTIDE SEQUENCE [LARGE SCALE GENOMIC DNA]</scope>
    <source>
        <tissue evidence="10">Leaf</tissue>
    </source>
</reference>
<keyword evidence="6" id="KW-0378">Hydrolase</keyword>
<accession>A0A835S8T8</accession>
<organism evidence="10 11">
    <name type="scientific">Vanilla planifolia</name>
    <name type="common">Vanilla</name>
    <dbReference type="NCBI Taxonomy" id="51239"/>
    <lineage>
        <taxon>Eukaryota</taxon>
        <taxon>Viridiplantae</taxon>
        <taxon>Streptophyta</taxon>
        <taxon>Embryophyta</taxon>
        <taxon>Tracheophyta</taxon>
        <taxon>Spermatophyta</taxon>
        <taxon>Magnoliopsida</taxon>
        <taxon>Liliopsida</taxon>
        <taxon>Asparagales</taxon>
        <taxon>Orchidaceae</taxon>
        <taxon>Vanilloideae</taxon>
        <taxon>Vanilleae</taxon>
        <taxon>Vanilla</taxon>
    </lineage>
</organism>
<dbReference type="Proteomes" id="UP000639772">
    <property type="component" value="Chromosome 1"/>
</dbReference>
<evidence type="ECO:0000256" key="2">
    <source>
        <dbReference type="ARBA" id="ARBA00004123"/>
    </source>
</evidence>
<dbReference type="PANTHER" id="PTHR22930">
    <property type="match status" value="1"/>
</dbReference>
<dbReference type="GO" id="GO:0046872">
    <property type="term" value="F:metal ion binding"/>
    <property type="evidence" value="ECO:0007669"/>
    <property type="project" value="UniProtKB-KW"/>
</dbReference>
<dbReference type="GO" id="GO:0016787">
    <property type="term" value="F:hydrolase activity"/>
    <property type="evidence" value="ECO:0007669"/>
    <property type="project" value="UniProtKB-KW"/>
</dbReference>
<evidence type="ECO:0000256" key="3">
    <source>
        <dbReference type="ARBA" id="ARBA00006958"/>
    </source>
</evidence>
<dbReference type="Pfam" id="PF26138">
    <property type="entry name" value="DUF8040"/>
    <property type="match status" value="1"/>
</dbReference>
<dbReference type="InterPro" id="IPR027806">
    <property type="entry name" value="HARBI1_dom"/>
</dbReference>
<evidence type="ECO:0008006" key="12">
    <source>
        <dbReference type="Google" id="ProtNLM"/>
    </source>
</evidence>
<comment type="similarity">
    <text evidence="3">Belongs to the HARBI1 family.</text>
</comment>
<dbReference type="InterPro" id="IPR045249">
    <property type="entry name" value="HARBI1-like"/>
</dbReference>
<dbReference type="GO" id="GO:0005634">
    <property type="term" value="C:nucleus"/>
    <property type="evidence" value="ECO:0007669"/>
    <property type="project" value="UniProtKB-SubCell"/>
</dbReference>
<evidence type="ECO:0000256" key="7">
    <source>
        <dbReference type="ARBA" id="ARBA00023242"/>
    </source>
</evidence>
<comment type="subcellular location">
    <subcellularLocation>
        <location evidence="2">Nucleus</location>
    </subcellularLocation>
</comment>
<evidence type="ECO:0000256" key="4">
    <source>
        <dbReference type="ARBA" id="ARBA00022722"/>
    </source>
</evidence>
<comment type="caution">
    <text evidence="10">The sequence shown here is derived from an EMBL/GenBank/DDBJ whole genome shotgun (WGS) entry which is preliminary data.</text>
</comment>
<dbReference type="Pfam" id="PF13359">
    <property type="entry name" value="DDE_Tnp_4"/>
    <property type="match status" value="1"/>
</dbReference>
<evidence type="ECO:0000256" key="6">
    <source>
        <dbReference type="ARBA" id="ARBA00022801"/>
    </source>
</evidence>